<feature type="compositionally biased region" description="Polar residues" evidence="1">
    <location>
        <begin position="24"/>
        <end position="35"/>
    </location>
</feature>
<name>A0A381ZTC2_9ZZZZ</name>
<feature type="non-terminal residue" evidence="2">
    <location>
        <position position="1"/>
    </location>
</feature>
<protein>
    <submittedName>
        <fullName evidence="2">Uncharacterized protein</fullName>
    </submittedName>
</protein>
<feature type="region of interest" description="Disordered" evidence="1">
    <location>
        <begin position="24"/>
        <end position="69"/>
    </location>
</feature>
<sequence length="69" mass="7290">VDEKSVNGTLAVLQLQTCRINLAPDTSRQNPTTAVSPGFALPIPPGPRTAVSGRGGKNFILEASSRRPY</sequence>
<reference evidence="2" key="1">
    <citation type="submission" date="2018-05" db="EMBL/GenBank/DDBJ databases">
        <authorList>
            <person name="Lanie J.A."/>
            <person name="Ng W.-L."/>
            <person name="Kazmierczak K.M."/>
            <person name="Andrzejewski T.M."/>
            <person name="Davidsen T.M."/>
            <person name="Wayne K.J."/>
            <person name="Tettelin H."/>
            <person name="Glass J.I."/>
            <person name="Rusch D."/>
            <person name="Podicherti R."/>
            <person name="Tsui H.-C.T."/>
            <person name="Winkler M.E."/>
        </authorList>
    </citation>
    <scope>NUCLEOTIDE SEQUENCE</scope>
</reference>
<organism evidence="2">
    <name type="scientific">marine metagenome</name>
    <dbReference type="NCBI Taxonomy" id="408172"/>
    <lineage>
        <taxon>unclassified sequences</taxon>
        <taxon>metagenomes</taxon>
        <taxon>ecological metagenomes</taxon>
    </lineage>
</organism>
<proteinExistence type="predicted"/>
<gene>
    <name evidence="2" type="ORF">METZ01_LOCUS144867</name>
</gene>
<evidence type="ECO:0000256" key="1">
    <source>
        <dbReference type="SAM" id="MobiDB-lite"/>
    </source>
</evidence>
<dbReference type="EMBL" id="UINC01022431">
    <property type="protein sequence ID" value="SVA92013.1"/>
    <property type="molecule type" value="Genomic_DNA"/>
</dbReference>
<accession>A0A381ZTC2</accession>
<dbReference type="AlphaFoldDB" id="A0A381ZTC2"/>
<evidence type="ECO:0000313" key="2">
    <source>
        <dbReference type="EMBL" id="SVA92013.1"/>
    </source>
</evidence>